<keyword evidence="5 7" id="KW-1133">Transmembrane helix</keyword>
<dbReference type="STRING" id="1802301.A2664_01425"/>
<accession>A0A1G2M268</accession>
<feature type="transmembrane region" description="Helical" evidence="7">
    <location>
        <begin position="51"/>
        <end position="74"/>
    </location>
</feature>
<evidence type="ECO:0000313" key="10">
    <source>
        <dbReference type="Proteomes" id="UP000178873"/>
    </source>
</evidence>
<organism evidence="9 10">
    <name type="scientific">Candidatus Taylorbacteria bacterium RIFCSPHIGHO2_01_FULL_46_22b</name>
    <dbReference type="NCBI Taxonomy" id="1802301"/>
    <lineage>
        <taxon>Bacteria</taxon>
        <taxon>Candidatus Tayloriibacteriota</taxon>
    </lineage>
</organism>
<evidence type="ECO:0000313" key="9">
    <source>
        <dbReference type="EMBL" id="OHA17990.1"/>
    </source>
</evidence>
<sequence>MEYLLDPLILIQTIGLIGVFIVVFVESGLFFGFFFPGDSLLFTAGLLASQGYFSIAALMIGCALAAILGGLLGYEFGKRVGPTLFSREDSFFFHRKHVVSANLFYERHGKKAIILARFVPIARTFAPILGGVGKMHYRDFFLFNIIGAVIWVLLLCGFGYYLGALVPNAEQYALPIALAIIFVSFLPSIIKMIRTRVNRS</sequence>
<evidence type="ECO:0000256" key="3">
    <source>
        <dbReference type="ARBA" id="ARBA00022475"/>
    </source>
</evidence>
<evidence type="ECO:0000256" key="4">
    <source>
        <dbReference type="ARBA" id="ARBA00022692"/>
    </source>
</evidence>
<feature type="transmembrane region" description="Helical" evidence="7">
    <location>
        <begin position="172"/>
        <end position="190"/>
    </location>
</feature>
<feature type="transmembrane region" description="Helical" evidence="7">
    <location>
        <begin position="140"/>
        <end position="160"/>
    </location>
</feature>
<dbReference type="InterPro" id="IPR032818">
    <property type="entry name" value="DedA-like"/>
</dbReference>
<dbReference type="GO" id="GO:0005886">
    <property type="term" value="C:plasma membrane"/>
    <property type="evidence" value="ECO:0007669"/>
    <property type="project" value="UniProtKB-SubCell"/>
</dbReference>
<dbReference type="AlphaFoldDB" id="A0A1G2M268"/>
<dbReference type="InterPro" id="IPR032816">
    <property type="entry name" value="VTT_dom"/>
</dbReference>
<reference evidence="9 10" key="1">
    <citation type="journal article" date="2016" name="Nat. Commun.">
        <title>Thousands of microbial genomes shed light on interconnected biogeochemical processes in an aquifer system.</title>
        <authorList>
            <person name="Anantharaman K."/>
            <person name="Brown C.T."/>
            <person name="Hug L.A."/>
            <person name="Sharon I."/>
            <person name="Castelle C.J."/>
            <person name="Probst A.J."/>
            <person name="Thomas B.C."/>
            <person name="Singh A."/>
            <person name="Wilkins M.J."/>
            <person name="Karaoz U."/>
            <person name="Brodie E.L."/>
            <person name="Williams K.H."/>
            <person name="Hubbard S.S."/>
            <person name="Banfield J.F."/>
        </authorList>
    </citation>
    <scope>NUCLEOTIDE SEQUENCE [LARGE SCALE GENOMIC DNA]</scope>
</reference>
<comment type="similarity">
    <text evidence="2 7">Belongs to the DedA family.</text>
</comment>
<evidence type="ECO:0000256" key="7">
    <source>
        <dbReference type="RuleBase" id="RU367016"/>
    </source>
</evidence>
<dbReference type="PANTHER" id="PTHR30353">
    <property type="entry name" value="INNER MEMBRANE PROTEIN DEDA-RELATED"/>
    <property type="match status" value="1"/>
</dbReference>
<proteinExistence type="inferred from homology"/>
<keyword evidence="6 7" id="KW-0472">Membrane</keyword>
<evidence type="ECO:0000256" key="2">
    <source>
        <dbReference type="ARBA" id="ARBA00010792"/>
    </source>
</evidence>
<gene>
    <name evidence="9" type="ORF">A2664_01425</name>
</gene>
<comment type="caution">
    <text evidence="9">The sequence shown here is derived from an EMBL/GenBank/DDBJ whole genome shotgun (WGS) entry which is preliminary data.</text>
</comment>
<comment type="subcellular location">
    <subcellularLocation>
        <location evidence="1 7">Cell membrane</location>
        <topology evidence="1 7">Multi-pass membrane protein</topology>
    </subcellularLocation>
</comment>
<evidence type="ECO:0000256" key="5">
    <source>
        <dbReference type="ARBA" id="ARBA00022989"/>
    </source>
</evidence>
<protein>
    <recommendedName>
        <fullName evidence="8">VTT domain-containing protein</fullName>
    </recommendedName>
</protein>
<dbReference type="EMBL" id="MHRF01000010">
    <property type="protein sequence ID" value="OHA17990.1"/>
    <property type="molecule type" value="Genomic_DNA"/>
</dbReference>
<dbReference type="Proteomes" id="UP000178873">
    <property type="component" value="Unassembled WGS sequence"/>
</dbReference>
<feature type="domain" description="VTT" evidence="8">
    <location>
        <begin position="35"/>
        <end position="160"/>
    </location>
</feature>
<evidence type="ECO:0000259" key="8">
    <source>
        <dbReference type="Pfam" id="PF09335"/>
    </source>
</evidence>
<dbReference type="Pfam" id="PF09335">
    <property type="entry name" value="VTT_dom"/>
    <property type="match status" value="1"/>
</dbReference>
<feature type="transmembrane region" description="Helical" evidence="7">
    <location>
        <begin position="7"/>
        <end position="31"/>
    </location>
</feature>
<keyword evidence="3 7" id="KW-1003">Cell membrane</keyword>
<dbReference type="PANTHER" id="PTHR30353:SF0">
    <property type="entry name" value="TRANSMEMBRANE PROTEIN"/>
    <property type="match status" value="1"/>
</dbReference>
<evidence type="ECO:0000256" key="6">
    <source>
        <dbReference type="ARBA" id="ARBA00023136"/>
    </source>
</evidence>
<name>A0A1G2M268_9BACT</name>
<evidence type="ECO:0000256" key="1">
    <source>
        <dbReference type="ARBA" id="ARBA00004651"/>
    </source>
</evidence>
<keyword evidence="4 7" id="KW-0812">Transmembrane</keyword>